<accession>A0A6B9XUR7</accession>
<keyword evidence="2" id="KW-0496">Mitochondrion</keyword>
<protein>
    <recommendedName>
        <fullName evidence="3">Secreted protein</fullName>
    </recommendedName>
</protein>
<sequence>MGAVFDLFMLAFLSMLEIYIGTRRSTDSCKMSVNSRQLLDIGLERKPPHFPAVRCTHHTSSHRRWT</sequence>
<proteinExistence type="predicted"/>
<keyword evidence="1" id="KW-0732">Signal</keyword>
<gene>
    <name evidence="2" type="primary">orf03917</name>
    <name evidence="2" type="ORF">Q903MT_gene3894</name>
</gene>
<feature type="signal peptide" evidence="1">
    <location>
        <begin position="1"/>
        <end position="21"/>
    </location>
</feature>
<dbReference type="AlphaFoldDB" id="A0A6B9XUR7"/>
<evidence type="ECO:0000256" key="1">
    <source>
        <dbReference type="SAM" id="SignalP"/>
    </source>
</evidence>
<organism evidence="2">
    <name type="scientific">Picea sitchensis</name>
    <name type="common">Sitka spruce</name>
    <name type="synonym">Pinus sitchensis</name>
    <dbReference type="NCBI Taxonomy" id="3332"/>
    <lineage>
        <taxon>Eukaryota</taxon>
        <taxon>Viridiplantae</taxon>
        <taxon>Streptophyta</taxon>
        <taxon>Embryophyta</taxon>
        <taxon>Tracheophyta</taxon>
        <taxon>Spermatophyta</taxon>
        <taxon>Pinopsida</taxon>
        <taxon>Pinidae</taxon>
        <taxon>Conifers I</taxon>
        <taxon>Pinales</taxon>
        <taxon>Pinaceae</taxon>
        <taxon>Picea</taxon>
    </lineage>
</organism>
<dbReference type="EMBL" id="MK697699">
    <property type="protein sequence ID" value="QHR89872.1"/>
    <property type="molecule type" value="Genomic_DNA"/>
</dbReference>
<evidence type="ECO:0000313" key="2">
    <source>
        <dbReference type="EMBL" id="QHR89872.1"/>
    </source>
</evidence>
<reference evidence="2" key="1">
    <citation type="submission" date="2019-03" db="EMBL/GenBank/DDBJ databases">
        <title>Largest Complete Mitochondrial Genome of a Gymnosperm, Sitka Spruce (Picea sitchensis), Indicates Complex Physical Structure.</title>
        <authorList>
            <person name="Jackman S.D."/>
            <person name="Coombe L."/>
            <person name="Warren R."/>
            <person name="Kirk H."/>
            <person name="Trinh E."/>
            <person name="McLeod T."/>
            <person name="Pleasance S."/>
            <person name="Pandoh P."/>
            <person name="Zhao Y."/>
            <person name="Coope R."/>
            <person name="Bousquet J."/>
            <person name="Bohlmann J.C."/>
            <person name="Jones S.J.M."/>
            <person name="Birol I."/>
        </authorList>
    </citation>
    <scope>NUCLEOTIDE SEQUENCE</scope>
    <source>
        <strain evidence="2">Q903</strain>
    </source>
</reference>
<geneLocation type="mitochondrion" evidence="2"/>
<name>A0A6B9XUR7_PICSI</name>
<evidence type="ECO:0008006" key="3">
    <source>
        <dbReference type="Google" id="ProtNLM"/>
    </source>
</evidence>
<feature type="chain" id="PRO_5025448194" description="Secreted protein" evidence="1">
    <location>
        <begin position="22"/>
        <end position="66"/>
    </location>
</feature>